<sequence>LPVQYIDYALWQRAQFGDLEDPDSPIAGQLRYWQEALAGLPERLALPTDRPYPAVADHRGARVDIDWPASLQQQVSALARVHNATSFMVVQAGLAVLLAKLGASCDVAVGFPIAGRGDPALDDLVGFFVNTLVLRVDLSGDPTVGEILARVRQRSLAAYEHQDVPFEILVER</sequence>
<accession>A0A2A2ZAI9</accession>
<name>A0A2A2ZAI9_MYCAV</name>
<feature type="non-terminal residue" evidence="1">
    <location>
        <position position="172"/>
    </location>
</feature>
<reference evidence="1 2" key="1">
    <citation type="submission" date="2017-08" db="EMBL/GenBank/DDBJ databases">
        <title>Phylogenetic analysis of Mycobacterium avium complex whole genomes.</title>
        <authorList>
            <person name="Caverly L.J."/>
            <person name="Spilker T."/>
            <person name="Lipuma J."/>
        </authorList>
    </citation>
    <scope>NUCLEOTIDE SEQUENCE [LARGE SCALE GENOMIC DNA]</scope>
    <source>
        <strain evidence="1 2">FLAC0165</strain>
    </source>
</reference>
<dbReference type="InterPro" id="IPR001242">
    <property type="entry name" value="Condensation_dom"/>
</dbReference>
<dbReference type="GO" id="GO:0043041">
    <property type="term" value="P:amino acid activation for nonribosomal peptide biosynthetic process"/>
    <property type="evidence" value="ECO:0007669"/>
    <property type="project" value="TreeGrafter"/>
</dbReference>
<dbReference type="Pfam" id="PF00668">
    <property type="entry name" value="Condensation"/>
    <property type="match status" value="1"/>
</dbReference>
<dbReference type="Proteomes" id="UP000217768">
    <property type="component" value="Unassembled WGS sequence"/>
</dbReference>
<dbReference type="Gene3D" id="3.30.559.10">
    <property type="entry name" value="Chloramphenicol acetyltransferase-like domain"/>
    <property type="match status" value="1"/>
</dbReference>
<dbReference type="RefSeq" id="WP_170937437.1">
    <property type="nucleotide sequence ID" value="NZ_JAEKND010000275.1"/>
</dbReference>
<gene>
    <name evidence="1" type="ORF">CKJ66_28660</name>
</gene>
<protein>
    <submittedName>
        <fullName evidence="1">Uncharacterized protein</fullName>
    </submittedName>
</protein>
<dbReference type="GO" id="GO:0003824">
    <property type="term" value="F:catalytic activity"/>
    <property type="evidence" value="ECO:0007669"/>
    <property type="project" value="InterPro"/>
</dbReference>
<dbReference type="PANTHER" id="PTHR45527">
    <property type="entry name" value="NONRIBOSOMAL PEPTIDE SYNTHETASE"/>
    <property type="match status" value="1"/>
</dbReference>
<feature type="non-terminal residue" evidence="1">
    <location>
        <position position="1"/>
    </location>
</feature>
<dbReference type="GO" id="GO:0008610">
    <property type="term" value="P:lipid biosynthetic process"/>
    <property type="evidence" value="ECO:0007669"/>
    <property type="project" value="UniProtKB-ARBA"/>
</dbReference>
<dbReference type="GO" id="GO:0044550">
    <property type="term" value="P:secondary metabolite biosynthetic process"/>
    <property type="evidence" value="ECO:0007669"/>
    <property type="project" value="TreeGrafter"/>
</dbReference>
<organism evidence="1 2">
    <name type="scientific">Mycobacterium avium</name>
    <dbReference type="NCBI Taxonomy" id="1764"/>
    <lineage>
        <taxon>Bacteria</taxon>
        <taxon>Bacillati</taxon>
        <taxon>Actinomycetota</taxon>
        <taxon>Actinomycetes</taxon>
        <taxon>Mycobacteriales</taxon>
        <taxon>Mycobacteriaceae</taxon>
        <taxon>Mycobacterium</taxon>
        <taxon>Mycobacterium avium complex (MAC)</taxon>
    </lineage>
</organism>
<dbReference type="PANTHER" id="PTHR45527:SF1">
    <property type="entry name" value="FATTY ACID SYNTHASE"/>
    <property type="match status" value="1"/>
</dbReference>
<dbReference type="AlphaFoldDB" id="A0A2A2ZAI9"/>
<dbReference type="EMBL" id="NSFD01000101">
    <property type="protein sequence ID" value="PBA23428.1"/>
    <property type="molecule type" value="Genomic_DNA"/>
</dbReference>
<dbReference type="InterPro" id="IPR023213">
    <property type="entry name" value="CAT-like_dom_sf"/>
</dbReference>
<dbReference type="SUPFAM" id="SSF52777">
    <property type="entry name" value="CoA-dependent acyltransferases"/>
    <property type="match status" value="1"/>
</dbReference>
<evidence type="ECO:0000313" key="1">
    <source>
        <dbReference type="EMBL" id="PBA23428.1"/>
    </source>
</evidence>
<proteinExistence type="predicted"/>
<dbReference type="GO" id="GO:0005829">
    <property type="term" value="C:cytosol"/>
    <property type="evidence" value="ECO:0007669"/>
    <property type="project" value="TreeGrafter"/>
</dbReference>
<evidence type="ECO:0000313" key="2">
    <source>
        <dbReference type="Proteomes" id="UP000217768"/>
    </source>
</evidence>
<comment type="caution">
    <text evidence="1">The sequence shown here is derived from an EMBL/GenBank/DDBJ whole genome shotgun (WGS) entry which is preliminary data.</text>
</comment>
<dbReference type="Gene3D" id="3.30.559.30">
    <property type="entry name" value="Nonribosomal peptide synthetase, condensation domain"/>
    <property type="match status" value="1"/>
</dbReference>
<dbReference type="GO" id="GO:0031177">
    <property type="term" value="F:phosphopantetheine binding"/>
    <property type="evidence" value="ECO:0007669"/>
    <property type="project" value="TreeGrafter"/>
</dbReference>